<protein>
    <recommendedName>
        <fullName evidence="4 9">N-(5'-phosphoribosyl)anthranilate isomerase</fullName>
        <shortName evidence="9">PRAI</shortName>
        <ecNumber evidence="3 9">5.3.1.24</ecNumber>
    </recommendedName>
</protein>
<sequence>MKRPLLKYCGNKSKEDYRLSSQSKADFIGFIFTESKRRTEPSEVKEWIDEFGKNGKKHVGVFVNPALEEVEEACRILNLDAVQFHGEESLPLLEEFKQRNSQEIWKAIRHDESALTKMAQYGPCTDVFLIDSHVKGSWGGTGVAFDWSLAGRYLEQAEQMGKPCFIAGGVAPDNVQDLLRTEPAGIDLASGIERNGSKDAELLKNFEKRVFDYVSGH</sequence>
<evidence type="ECO:0000256" key="4">
    <source>
        <dbReference type="ARBA" id="ARBA00022272"/>
    </source>
</evidence>
<evidence type="ECO:0000256" key="5">
    <source>
        <dbReference type="ARBA" id="ARBA00022605"/>
    </source>
</evidence>
<dbReference type="PANTHER" id="PTHR42894">
    <property type="entry name" value="N-(5'-PHOSPHORIBOSYL)ANTHRANILATE ISOMERASE"/>
    <property type="match status" value="1"/>
</dbReference>
<dbReference type="Gene3D" id="3.20.20.70">
    <property type="entry name" value="Aldolase class I"/>
    <property type="match status" value="1"/>
</dbReference>
<proteinExistence type="inferred from homology"/>
<accession>A0ABZ2NCK7</accession>
<dbReference type="HAMAP" id="MF_00135">
    <property type="entry name" value="PRAI"/>
    <property type="match status" value="1"/>
</dbReference>
<organism evidence="11 12">
    <name type="scientific">Metabacillus sediminis</name>
    <dbReference type="NCBI Taxonomy" id="3117746"/>
    <lineage>
        <taxon>Bacteria</taxon>
        <taxon>Bacillati</taxon>
        <taxon>Bacillota</taxon>
        <taxon>Bacilli</taxon>
        <taxon>Bacillales</taxon>
        <taxon>Bacillaceae</taxon>
        <taxon>Metabacillus</taxon>
    </lineage>
</organism>
<evidence type="ECO:0000259" key="10">
    <source>
        <dbReference type="Pfam" id="PF00697"/>
    </source>
</evidence>
<comment type="similarity">
    <text evidence="9">Belongs to the TrpF family.</text>
</comment>
<dbReference type="Proteomes" id="UP001377337">
    <property type="component" value="Chromosome"/>
</dbReference>
<evidence type="ECO:0000256" key="9">
    <source>
        <dbReference type="HAMAP-Rule" id="MF_00135"/>
    </source>
</evidence>
<dbReference type="RefSeq" id="WP_338776787.1">
    <property type="nucleotide sequence ID" value="NZ_CP147407.1"/>
</dbReference>
<name>A0ABZ2NCK7_9BACI</name>
<evidence type="ECO:0000256" key="2">
    <source>
        <dbReference type="ARBA" id="ARBA00004664"/>
    </source>
</evidence>
<dbReference type="InterPro" id="IPR013785">
    <property type="entry name" value="Aldolase_TIM"/>
</dbReference>
<evidence type="ECO:0000256" key="3">
    <source>
        <dbReference type="ARBA" id="ARBA00012572"/>
    </source>
</evidence>
<dbReference type="CDD" id="cd00405">
    <property type="entry name" value="PRAI"/>
    <property type="match status" value="1"/>
</dbReference>
<dbReference type="InterPro" id="IPR001240">
    <property type="entry name" value="PRAI_dom"/>
</dbReference>
<dbReference type="NCBIfam" id="NF002301">
    <property type="entry name" value="PRK01222.2-1"/>
    <property type="match status" value="1"/>
</dbReference>
<evidence type="ECO:0000256" key="1">
    <source>
        <dbReference type="ARBA" id="ARBA00001164"/>
    </source>
</evidence>
<keyword evidence="8 9" id="KW-0413">Isomerase</keyword>
<evidence type="ECO:0000313" key="12">
    <source>
        <dbReference type="Proteomes" id="UP001377337"/>
    </source>
</evidence>
<keyword evidence="7 9" id="KW-0057">Aromatic amino acid biosynthesis</keyword>
<comment type="pathway">
    <text evidence="2 9">Amino-acid biosynthesis; L-tryptophan biosynthesis; L-tryptophan from chorismate: step 3/5.</text>
</comment>
<evidence type="ECO:0000256" key="6">
    <source>
        <dbReference type="ARBA" id="ARBA00022822"/>
    </source>
</evidence>
<dbReference type="Pfam" id="PF00697">
    <property type="entry name" value="PRAI"/>
    <property type="match status" value="1"/>
</dbReference>
<dbReference type="InterPro" id="IPR044643">
    <property type="entry name" value="TrpF_fam"/>
</dbReference>
<gene>
    <name evidence="9" type="primary">trpF</name>
    <name evidence="11" type="ORF">WCV65_12145</name>
</gene>
<dbReference type="PANTHER" id="PTHR42894:SF1">
    <property type="entry name" value="N-(5'-PHOSPHORIBOSYL)ANTHRANILATE ISOMERASE"/>
    <property type="match status" value="1"/>
</dbReference>
<keyword evidence="6 9" id="KW-0822">Tryptophan biosynthesis</keyword>
<dbReference type="SUPFAM" id="SSF51366">
    <property type="entry name" value="Ribulose-phoshate binding barrel"/>
    <property type="match status" value="1"/>
</dbReference>
<keyword evidence="5 9" id="KW-0028">Amino-acid biosynthesis</keyword>
<dbReference type="GO" id="GO:0004640">
    <property type="term" value="F:phosphoribosylanthranilate isomerase activity"/>
    <property type="evidence" value="ECO:0007669"/>
    <property type="project" value="UniProtKB-EC"/>
</dbReference>
<dbReference type="EC" id="5.3.1.24" evidence="3 9"/>
<evidence type="ECO:0000256" key="7">
    <source>
        <dbReference type="ARBA" id="ARBA00023141"/>
    </source>
</evidence>
<evidence type="ECO:0000313" key="11">
    <source>
        <dbReference type="EMBL" id="WXB95327.1"/>
    </source>
</evidence>
<evidence type="ECO:0000256" key="8">
    <source>
        <dbReference type="ARBA" id="ARBA00023235"/>
    </source>
</evidence>
<keyword evidence="12" id="KW-1185">Reference proteome</keyword>
<dbReference type="InterPro" id="IPR011060">
    <property type="entry name" value="RibuloseP-bd_barrel"/>
</dbReference>
<reference evidence="11 12" key="1">
    <citation type="submission" date="2024-02" db="EMBL/GenBank/DDBJ databases">
        <title>Seven novel Bacillus-like species.</title>
        <authorList>
            <person name="Liu G."/>
        </authorList>
    </citation>
    <scope>NUCLEOTIDE SEQUENCE [LARGE SCALE GENOMIC DNA]</scope>
    <source>
        <strain evidence="11 12">FJAT-52054</strain>
    </source>
</reference>
<dbReference type="EMBL" id="CP147407">
    <property type="protein sequence ID" value="WXB95327.1"/>
    <property type="molecule type" value="Genomic_DNA"/>
</dbReference>
<feature type="domain" description="N-(5'phosphoribosyl) anthranilate isomerase (PRAI)" evidence="10">
    <location>
        <begin position="7"/>
        <end position="208"/>
    </location>
</feature>
<comment type="catalytic activity">
    <reaction evidence="1 9">
        <text>N-(5-phospho-beta-D-ribosyl)anthranilate = 1-(2-carboxyphenylamino)-1-deoxy-D-ribulose 5-phosphate</text>
        <dbReference type="Rhea" id="RHEA:21540"/>
        <dbReference type="ChEBI" id="CHEBI:18277"/>
        <dbReference type="ChEBI" id="CHEBI:58613"/>
        <dbReference type="EC" id="5.3.1.24"/>
    </reaction>
</comment>